<feature type="transmembrane region" description="Helical" evidence="2">
    <location>
        <begin position="226"/>
        <end position="248"/>
    </location>
</feature>
<dbReference type="Proteomes" id="UP000450000">
    <property type="component" value="Unassembled WGS sequence"/>
</dbReference>
<gene>
    <name evidence="3" type="ORF">F7Q99_14975</name>
</gene>
<feature type="region of interest" description="Disordered" evidence="1">
    <location>
        <begin position="144"/>
        <end position="209"/>
    </location>
</feature>
<dbReference type="RefSeq" id="WP_153461873.1">
    <property type="nucleotide sequence ID" value="NZ_WBOF01000001.1"/>
</dbReference>
<keyword evidence="2" id="KW-0472">Membrane</keyword>
<evidence type="ECO:0000256" key="1">
    <source>
        <dbReference type="SAM" id="MobiDB-lite"/>
    </source>
</evidence>
<evidence type="ECO:0000313" key="3">
    <source>
        <dbReference type="EMBL" id="MQS13534.1"/>
    </source>
</evidence>
<sequence>MCRHTWAPDASGSTGDLAVGMKNDGPASIMDRSGGEGAPHITVQFPEGVTVTGLPSTCRADDYVHGRKSDKPLNKFACNGLSDFFMADGATTSHKFGLKLPEGTGELAATVSLQNSGSEFGDGHPTAVMEWDRNPANDLVKVALRPGTPSTGGGTNTPAPTGTATAAATATATPTTAPTATPSATVAPAGLPGAGSPSPAVNARTSGDTTVSAAAGGSLAGTGSSAVLPMTGAGAAALVLGAASLLTARRLRARRNG</sequence>
<reference evidence="3 4" key="1">
    <citation type="submission" date="2019-09" db="EMBL/GenBank/DDBJ databases">
        <title>Genome Sequences of Streptomyces kaniharaensis ATCC 21070.</title>
        <authorList>
            <person name="Zhu W."/>
            <person name="De Crecy-Lagard V."/>
            <person name="Richards N.G."/>
        </authorList>
    </citation>
    <scope>NUCLEOTIDE SEQUENCE [LARGE SCALE GENOMIC DNA]</scope>
    <source>
        <strain evidence="3 4">SF-557</strain>
    </source>
</reference>
<feature type="compositionally biased region" description="Low complexity" evidence="1">
    <location>
        <begin position="156"/>
        <end position="200"/>
    </location>
</feature>
<name>A0A6N7KU34_9ACTN</name>
<keyword evidence="2" id="KW-1133">Transmembrane helix</keyword>
<dbReference type="EMBL" id="WBOF01000001">
    <property type="protein sequence ID" value="MQS13534.1"/>
    <property type="molecule type" value="Genomic_DNA"/>
</dbReference>
<protein>
    <recommendedName>
        <fullName evidence="5">LPXTG cell wall anchor domain-containing protein</fullName>
    </recommendedName>
</protein>
<dbReference type="OrthoDB" id="4218847at2"/>
<dbReference type="AlphaFoldDB" id="A0A6N7KU34"/>
<keyword evidence="4" id="KW-1185">Reference proteome</keyword>
<evidence type="ECO:0000256" key="2">
    <source>
        <dbReference type="SAM" id="Phobius"/>
    </source>
</evidence>
<evidence type="ECO:0000313" key="4">
    <source>
        <dbReference type="Proteomes" id="UP000450000"/>
    </source>
</evidence>
<keyword evidence="2" id="KW-0812">Transmembrane</keyword>
<organism evidence="3 4">
    <name type="scientific">Streptomyces kaniharaensis</name>
    <dbReference type="NCBI Taxonomy" id="212423"/>
    <lineage>
        <taxon>Bacteria</taxon>
        <taxon>Bacillati</taxon>
        <taxon>Actinomycetota</taxon>
        <taxon>Actinomycetes</taxon>
        <taxon>Kitasatosporales</taxon>
        <taxon>Streptomycetaceae</taxon>
        <taxon>Streptomyces</taxon>
    </lineage>
</organism>
<comment type="caution">
    <text evidence="3">The sequence shown here is derived from an EMBL/GenBank/DDBJ whole genome shotgun (WGS) entry which is preliminary data.</text>
</comment>
<accession>A0A6N7KU34</accession>
<evidence type="ECO:0008006" key="5">
    <source>
        <dbReference type="Google" id="ProtNLM"/>
    </source>
</evidence>
<proteinExistence type="predicted"/>